<evidence type="ECO:0000256" key="4">
    <source>
        <dbReference type="ARBA" id="ARBA00022989"/>
    </source>
</evidence>
<gene>
    <name evidence="7" type="ordered locus">swp_0902</name>
</gene>
<feature type="transmembrane region" description="Helical" evidence="6">
    <location>
        <begin position="12"/>
        <end position="30"/>
    </location>
</feature>
<dbReference type="GO" id="GO:0005886">
    <property type="term" value="C:plasma membrane"/>
    <property type="evidence" value="ECO:0007669"/>
    <property type="project" value="UniProtKB-SubCell"/>
</dbReference>
<dbReference type="PANTHER" id="PTHR33931:SF2">
    <property type="entry name" value="HOLIN-LIKE PROTEIN CIDA"/>
    <property type="match status" value="1"/>
</dbReference>
<feature type="transmembrane region" description="Helical" evidence="6">
    <location>
        <begin position="71"/>
        <end position="90"/>
    </location>
</feature>
<dbReference type="OrthoDB" id="194658at2"/>
<dbReference type="PANTHER" id="PTHR33931">
    <property type="entry name" value="HOLIN-LIKE PROTEIN CIDA-RELATED"/>
    <property type="match status" value="1"/>
</dbReference>
<keyword evidence="5 6" id="KW-0472">Membrane</keyword>
<dbReference type="eggNOG" id="COG1380">
    <property type="taxonomic scope" value="Bacteria"/>
</dbReference>
<dbReference type="EMBL" id="CP000472">
    <property type="protein sequence ID" value="ACJ27708.1"/>
    <property type="molecule type" value="Genomic_DNA"/>
</dbReference>
<evidence type="ECO:0000313" key="8">
    <source>
        <dbReference type="Proteomes" id="UP000000753"/>
    </source>
</evidence>
<evidence type="ECO:0000256" key="5">
    <source>
        <dbReference type="ARBA" id="ARBA00023136"/>
    </source>
</evidence>
<evidence type="ECO:0000313" key="7">
    <source>
        <dbReference type="EMBL" id="ACJ27708.1"/>
    </source>
</evidence>
<dbReference type="RefSeq" id="WP_020911087.1">
    <property type="nucleotide sequence ID" value="NC_011566.1"/>
</dbReference>
<feature type="transmembrane region" description="Helical" evidence="6">
    <location>
        <begin position="102"/>
        <end position="126"/>
    </location>
</feature>
<keyword evidence="3 6" id="KW-0812">Transmembrane</keyword>
<evidence type="ECO:0000256" key="2">
    <source>
        <dbReference type="ARBA" id="ARBA00022475"/>
    </source>
</evidence>
<dbReference type="Pfam" id="PF03788">
    <property type="entry name" value="LrgA"/>
    <property type="match status" value="1"/>
</dbReference>
<reference evidence="7 8" key="1">
    <citation type="journal article" date="2008" name="PLoS ONE">
        <title>Environmental adaptation: genomic analysis of the piezotolerant and psychrotolerant deep-sea iron reducing bacterium Shewanella piezotolerans WP3.</title>
        <authorList>
            <person name="Wang F."/>
            <person name="Wang J."/>
            <person name="Jian H."/>
            <person name="Zhang B."/>
            <person name="Li S."/>
            <person name="Wang F."/>
            <person name="Zeng X."/>
            <person name="Gao L."/>
            <person name="Bartlett D.H."/>
            <person name="Yu J."/>
            <person name="Hu S."/>
            <person name="Xiao X."/>
        </authorList>
    </citation>
    <scope>NUCLEOTIDE SEQUENCE [LARGE SCALE GENOMIC DNA]</scope>
    <source>
        <strain evidence="8">WP3 / JCM 13877</strain>
    </source>
</reference>
<evidence type="ECO:0000256" key="1">
    <source>
        <dbReference type="ARBA" id="ARBA00004651"/>
    </source>
</evidence>
<dbReference type="KEGG" id="swp:swp_0902"/>
<keyword evidence="4 6" id="KW-1133">Transmembrane helix</keyword>
<accession>B8CK05</accession>
<feature type="transmembrane region" description="Helical" evidence="6">
    <location>
        <begin position="42"/>
        <end position="59"/>
    </location>
</feature>
<dbReference type="InterPro" id="IPR005538">
    <property type="entry name" value="LrgA/CidA"/>
</dbReference>
<evidence type="ECO:0000256" key="3">
    <source>
        <dbReference type="ARBA" id="ARBA00022692"/>
    </source>
</evidence>
<dbReference type="Proteomes" id="UP000000753">
    <property type="component" value="Chromosome"/>
</dbReference>
<protein>
    <submittedName>
        <fullName evidence="7">LrgA</fullName>
    </submittedName>
</protein>
<organism evidence="7 8">
    <name type="scientific">Shewanella piezotolerans (strain WP3 / JCM 13877)</name>
    <dbReference type="NCBI Taxonomy" id="225849"/>
    <lineage>
        <taxon>Bacteria</taxon>
        <taxon>Pseudomonadati</taxon>
        <taxon>Pseudomonadota</taxon>
        <taxon>Gammaproteobacteria</taxon>
        <taxon>Alteromonadales</taxon>
        <taxon>Shewanellaceae</taxon>
        <taxon>Shewanella</taxon>
    </lineage>
</organism>
<dbReference type="STRING" id="225849.swp_0902"/>
<dbReference type="HOGENOM" id="CLU_113736_3_0_6"/>
<keyword evidence="8" id="KW-1185">Reference proteome</keyword>
<sequence length="161" mass="17600">MPLSFSAIQSKLCKLFLLLAQVSFFCLFAYSCQQLASWLHSPLPGSVIGLAILLLLLCGKVIPEKAVNSGAAWLIGDLLLFFIPPVVAVLKYEDILEQYGVTLISSMLAASCLVLLGTAFTVDRLFNFERKLKLQKQRKHAQLLRAPVKIAPTHTASGVSL</sequence>
<dbReference type="AlphaFoldDB" id="B8CK05"/>
<name>B8CK05_SHEPW</name>
<keyword evidence="2" id="KW-1003">Cell membrane</keyword>
<proteinExistence type="predicted"/>
<comment type="subcellular location">
    <subcellularLocation>
        <location evidence="1">Cell membrane</location>
        <topology evidence="1">Multi-pass membrane protein</topology>
    </subcellularLocation>
</comment>
<evidence type="ECO:0000256" key="6">
    <source>
        <dbReference type="SAM" id="Phobius"/>
    </source>
</evidence>